<evidence type="ECO:0000256" key="3">
    <source>
        <dbReference type="ARBA" id="ARBA00022741"/>
    </source>
</evidence>
<evidence type="ECO:0000256" key="9">
    <source>
        <dbReference type="RuleBase" id="RU363036"/>
    </source>
</evidence>
<dbReference type="Gene3D" id="3.40.50.620">
    <property type="entry name" value="HUPs"/>
    <property type="match status" value="1"/>
</dbReference>
<dbReference type="Pfam" id="PF00579">
    <property type="entry name" value="tRNA-synt_1b"/>
    <property type="match status" value="1"/>
</dbReference>
<comment type="function">
    <text evidence="8">Catalyzes the attachment of tryptophan to tRNA(Trp).</text>
</comment>
<dbReference type="InterPro" id="IPR024109">
    <property type="entry name" value="Trp-tRNA-ligase_bac-type"/>
</dbReference>
<feature type="short sequence motif" description="'HIGH' region" evidence="8">
    <location>
        <begin position="16"/>
        <end position="24"/>
    </location>
</feature>
<proteinExistence type="inferred from homology"/>
<keyword evidence="11" id="KW-1185">Reference proteome</keyword>
<dbReference type="PANTHER" id="PTHR43766:SF1">
    <property type="entry name" value="TRYPTOPHAN--TRNA LIGASE, MITOCHONDRIAL"/>
    <property type="match status" value="1"/>
</dbReference>
<dbReference type="SUPFAM" id="SSF52374">
    <property type="entry name" value="Nucleotidylyl transferase"/>
    <property type="match status" value="1"/>
</dbReference>
<dbReference type="FunFam" id="1.10.240.10:FF:000002">
    <property type="entry name" value="Tryptophan--tRNA ligase"/>
    <property type="match status" value="1"/>
</dbReference>
<dbReference type="FunFam" id="3.40.50.620:FF:000082">
    <property type="entry name" value="MSW1p Mitochondrial tryptophanyl-tRNA synthetase"/>
    <property type="match status" value="1"/>
</dbReference>
<dbReference type="EC" id="6.1.1.2" evidence="8"/>
<sequence>MTETKFTPRVFSGIQPSGNLHLGNYLGALKRFVDMQGPEMETVYCMVDLHAITVWQDPKELAHSTRELCAGFIAAGIDPEQSILFNQSQVPEHAQLAWIFNCVARMGWMQRMTQWKDKAGKNQQNASLGLFAYPSLMAADILVYHATHVPVGDDQKQHLELTRDIAIKFNHDYGVDFFPITEPVIEGAATRVMSLRDGAKKMSKSDPSDMSRINMTDDADTIAKKIRKAKTDPDALPSEVDGLEGRPEARNLVNIYAALSDQTVEQVLAEVGGKQFGEFKPMLADLAVARLSPISTEMARLMGDQAEIDRILDRGAERAREIAAPILSRTYEIVGMVGAGRA</sequence>
<dbReference type="Gene3D" id="1.10.240.10">
    <property type="entry name" value="Tyrosyl-Transfer RNA Synthetase"/>
    <property type="match status" value="1"/>
</dbReference>
<keyword evidence="2 8" id="KW-0436">Ligase</keyword>
<feature type="short sequence motif" description="'KMSKS' region" evidence="8">
    <location>
        <begin position="201"/>
        <end position="205"/>
    </location>
</feature>
<dbReference type="HAMAP" id="MF_00140_B">
    <property type="entry name" value="Trp_tRNA_synth_B"/>
    <property type="match status" value="1"/>
</dbReference>
<evidence type="ECO:0000256" key="7">
    <source>
        <dbReference type="ARBA" id="ARBA00049929"/>
    </source>
</evidence>
<dbReference type="PROSITE" id="PS00178">
    <property type="entry name" value="AA_TRNA_LIGASE_I"/>
    <property type="match status" value="1"/>
</dbReference>
<dbReference type="InterPro" id="IPR002306">
    <property type="entry name" value="Trp-tRNA-ligase"/>
</dbReference>
<feature type="binding site" evidence="8">
    <location>
        <begin position="23"/>
        <end position="24"/>
    </location>
    <ligand>
        <name>ATP</name>
        <dbReference type="ChEBI" id="CHEBI:30616"/>
    </ligand>
</feature>
<keyword evidence="8" id="KW-0963">Cytoplasm</keyword>
<evidence type="ECO:0000256" key="4">
    <source>
        <dbReference type="ARBA" id="ARBA00022840"/>
    </source>
</evidence>
<keyword evidence="3 8" id="KW-0547">Nucleotide-binding</keyword>
<dbReference type="PANTHER" id="PTHR43766">
    <property type="entry name" value="TRYPTOPHAN--TRNA LIGASE, MITOCHONDRIAL"/>
    <property type="match status" value="1"/>
</dbReference>
<keyword evidence="4 8" id="KW-0067">ATP-binding</keyword>
<feature type="binding site" evidence="8">
    <location>
        <position position="140"/>
    </location>
    <ligand>
        <name>L-tryptophan</name>
        <dbReference type="ChEBI" id="CHEBI:57912"/>
    </ligand>
</feature>
<evidence type="ECO:0000256" key="6">
    <source>
        <dbReference type="ARBA" id="ARBA00023146"/>
    </source>
</evidence>
<protein>
    <recommendedName>
        <fullName evidence="8">Tryptophan--tRNA ligase</fullName>
        <ecNumber evidence="8">6.1.1.2</ecNumber>
    </recommendedName>
    <alternativeName>
        <fullName evidence="8">Tryptophanyl-tRNA synthetase</fullName>
        <shortName evidence="8">TrpRS</shortName>
    </alternativeName>
</protein>
<dbReference type="PRINTS" id="PR01039">
    <property type="entry name" value="TRNASYNTHTRP"/>
</dbReference>
<dbReference type="InterPro" id="IPR001412">
    <property type="entry name" value="aa-tRNA-synth_I_CS"/>
</dbReference>
<comment type="subunit">
    <text evidence="8">Homodimer.</text>
</comment>
<name>A0A238KF82_9RHOB</name>
<dbReference type="GO" id="GO:0005524">
    <property type="term" value="F:ATP binding"/>
    <property type="evidence" value="ECO:0007669"/>
    <property type="project" value="UniProtKB-UniRule"/>
</dbReference>
<feature type="binding site" evidence="8">
    <location>
        <begin position="152"/>
        <end position="154"/>
    </location>
    <ligand>
        <name>ATP</name>
        <dbReference type="ChEBI" id="CHEBI:30616"/>
    </ligand>
</feature>
<evidence type="ECO:0000256" key="1">
    <source>
        <dbReference type="ARBA" id="ARBA00005594"/>
    </source>
</evidence>
<gene>
    <name evidence="8 10" type="primary">trpS</name>
    <name evidence="10" type="ORF">RUA8715_01932</name>
</gene>
<feature type="binding site" evidence="8">
    <location>
        <position position="192"/>
    </location>
    <ligand>
        <name>ATP</name>
        <dbReference type="ChEBI" id="CHEBI:30616"/>
    </ligand>
</feature>
<dbReference type="AlphaFoldDB" id="A0A238KF82"/>
<dbReference type="InterPro" id="IPR050203">
    <property type="entry name" value="Trp-tRNA_synthetase"/>
</dbReference>
<dbReference type="InterPro" id="IPR014729">
    <property type="entry name" value="Rossmann-like_a/b/a_fold"/>
</dbReference>
<evidence type="ECO:0000256" key="5">
    <source>
        <dbReference type="ARBA" id="ARBA00022917"/>
    </source>
</evidence>
<keyword evidence="6 8" id="KW-0030">Aminoacyl-tRNA synthetase</keyword>
<keyword evidence="5 8" id="KW-0648">Protein biosynthesis</keyword>
<dbReference type="GO" id="GO:0006436">
    <property type="term" value="P:tryptophanyl-tRNA aminoacylation"/>
    <property type="evidence" value="ECO:0007669"/>
    <property type="project" value="UniProtKB-UniRule"/>
</dbReference>
<organism evidence="10 11">
    <name type="scientific">Ruegeria arenilitoris</name>
    <dbReference type="NCBI Taxonomy" id="1173585"/>
    <lineage>
        <taxon>Bacteria</taxon>
        <taxon>Pseudomonadati</taxon>
        <taxon>Pseudomonadota</taxon>
        <taxon>Alphaproteobacteria</taxon>
        <taxon>Rhodobacterales</taxon>
        <taxon>Roseobacteraceae</taxon>
        <taxon>Ruegeria</taxon>
    </lineage>
</organism>
<dbReference type="GO" id="GO:0004830">
    <property type="term" value="F:tryptophan-tRNA ligase activity"/>
    <property type="evidence" value="ECO:0007669"/>
    <property type="project" value="UniProtKB-UniRule"/>
</dbReference>
<accession>A0A238KF82</accession>
<evidence type="ECO:0000256" key="8">
    <source>
        <dbReference type="HAMAP-Rule" id="MF_00140"/>
    </source>
</evidence>
<feature type="binding site" evidence="8">
    <location>
        <begin position="201"/>
        <end position="205"/>
    </location>
    <ligand>
        <name>ATP</name>
        <dbReference type="ChEBI" id="CHEBI:30616"/>
    </ligand>
</feature>
<dbReference type="CDD" id="cd00806">
    <property type="entry name" value="TrpRS_core"/>
    <property type="match status" value="1"/>
</dbReference>
<dbReference type="Proteomes" id="UP000202485">
    <property type="component" value="Unassembled WGS sequence"/>
</dbReference>
<dbReference type="GO" id="GO:0005829">
    <property type="term" value="C:cytosol"/>
    <property type="evidence" value="ECO:0007669"/>
    <property type="project" value="TreeGrafter"/>
</dbReference>
<comment type="catalytic activity">
    <reaction evidence="7 8">
        <text>tRNA(Trp) + L-tryptophan + ATP = L-tryptophyl-tRNA(Trp) + AMP + diphosphate + H(+)</text>
        <dbReference type="Rhea" id="RHEA:24080"/>
        <dbReference type="Rhea" id="RHEA-COMP:9671"/>
        <dbReference type="Rhea" id="RHEA-COMP:9705"/>
        <dbReference type="ChEBI" id="CHEBI:15378"/>
        <dbReference type="ChEBI" id="CHEBI:30616"/>
        <dbReference type="ChEBI" id="CHEBI:33019"/>
        <dbReference type="ChEBI" id="CHEBI:57912"/>
        <dbReference type="ChEBI" id="CHEBI:78442"/>
        <dbReference type="ChEBI" id="CHEBI:78535"/>
        <dbReference type="ChEBI" id="CHEBI:456215"/>
        <dbReference type="EC" id="6.1.1.2"/>
    </reaction>
</comment>
<dbReference type="RefSeq" id="WP_093963445.1">
    <property type="nucleotide sequence ID" value="NZ_FXYG01000002.1"/>
</dbReference>
<dbReference type="NCBIfam" id="TIGR00233">
    <property type="entry name" value="trpS"/>
    <property type="match status" value="1"/>
</dbReference>
<reference evidence="11" key="1">
    <citation type="submission" date="2017-05" db="EMBL/GenBank/DDBJ databases">
        <authorList>
            <person name="Rodrigo-Torres L."/>
            <person name="Arahal R. D."/>
            <person name="Lucena T."/>
        </authorList>
    </citation>
    <scope>NUCLEOTIDE SEQUENCE [LARGE SCALE GENOMIC DNA]</scope>
    <source>
        <strain evidence="11">CECT 8715</strain>
    </source>
</reference>
<evidence type="ECO:0000256" key="2">
    <source>
        <dbReference type="ARBA" id="ARBA00022598"/>
    </source>
</evidence>
<dbReference type="EMBL" id="FXYG01000002">
    <property type="protein sequence ID" value="SMX41154.1"/>
    <property type="molecule type" value="Genomic_DNA"/>
</dbReference>
<dbReference type="InterPro" id="IPR002305">
    <property type="entry name" value="aa-tRNA-synth_Ic"/>
</dbReference>
<comment type="similarity">
    <text evidence="1 8 9">Belongs to the class-I aminoacyl-tRNA synthetase family.</text>
</comment>
<evidence type="ECO:0000313" key="11">
    <source>
        <dbReference type="Proteomes" id="UP000202485"/>
    </source>
</evidence>
<comment type="subcellular location">
    <subcellularLocation>
        <location evidence="8">Cytoplasm</location>
    </subcellularLocation>
</comment>
<dbReference type="OrthoDB" id="9801042at2"/>
<evidence type="ECO:0000313" key="10">
    <source>
        <dbReference type="EMBL" id="SMX41154.1"/>
    </source>
</evidence>
<feature type="binding site" evidence="8">
    <location>
        <begin position="15"/>
        <end position="17"/>
    </location>
    <ligand>
        <name>ATP</name>
        <dbReference type="ChEBI" id="CHEBI:30616"/>
    </ligand>
</feature>